<dbReference type="InterPro" id="IPR024743">
    <property type="entry name" value="Dynein_HC_stalk"/>
</dbReference>
<dbReference type="HOGENOM" id="CLU_351069_0_0_1"/>
<feature type="region of interest" description="Disordered" evidence="1">
    <location>
        <begin position="23"/>
        <end position="93"/>
    </location>
</feature>
<name>A0A0D3J3U8_EMIH1</name>
<dbReference type="GO" id="GO:0051959">
    <property type="term" value="F:dynein light intermediate chain binding"/>
    <property type="evidence" value="ECO:0007669"/>
    <property type="project" value="InterPro"/>
</dbReference>
<dbReference type="Proteomes" id="UP000013827">
    <property type="component" value="Unassembled WGS sequence"/>
</dbReference>
<evidence type="ECO:0000259" key="2">
    <source>
        <dbReference type="Pfam" id="PF12777"/>
    </source>
</evidence>
<dbReference type="KEGG" id="ehx:EMIHUDRAFT_196299"/>
<evidence type="ECO:0000313" key="3">
    <source>
        <dbReference type="EnsemblProtists" id="EOD18183"/>
    </source>
</evidence>
<protein>
    <recommendedName>
        <fullName evidence="2">Dynein heavy chain coiled coil stalk domain-containing protein</fullName>
    </recommendedName>
</protein>
<dbReference type="SUPFAM" id="SSF52047">
    <property type="entry name" value="RNI-like"/>
    <property type="match status" value="1"/>
</dbReference>
<dbReference type="Pfam" id="PF12777">
    <property type="entry name" value="MT"/>
    <property type="match status" value="2"/>
</dbReference>
<dbReference type="RefSeq" id="XP_005770612.1">
    <property type="nucleotide sequence ID" value="XM_005770555.1"/>
</dbReference>
<accession>A0A0D3J3U8</accession>
<feature type="compositionally biased region" description="Pro residues" evidence="1">
    <location>
        <begin position="49"/>
        <end position="63"/>
    </location>
</feature>
<evidence type="ECO:0000313" key="4">
    <source>
        <dbReference type="Proteomes" id="UP000013827"/>
    </source>
</evidence>
<feature type="compositionally biased region" description="Low complexity" evidence="1">
    <location>
        <begin position="64"/>
        <end position="73"/>
    </location>
</feature>
<feature type="domain" description="Dynein heavy chain coiled coil stalk" evidence="2">
    <location>
        <begin position="107"/>
        <end position="235"/>
    </location>
</feature>
<dbReference type="AlphaFoldDB" id="A0A0D3J3U8"/>
<proteinExistence type="predicted"/>
<reference evidence="4" key="1">
    <citation type="journal article" date="2013" name="Nature">
        <title>Pan genome of the phytoplankton Emiliania underpins its global distribution.</title>
        <authorList>
            <person name="Read B.A."/>
            <person name="Kegel J."/>
            <person name="Klute M.J."/>
            <person name="Kuo A."/>
            <person name="Lefebvre S.C."/>
            <person name="Maumus F."/>
            <person name="Mayer C."/>
            <person name="Miller J."/>
            <person name="Monier A."/>
            <person name="Salamov A."/>
            <person name="Young J."/>
            <person name="Aguilar M."/>
            <person name="Claverie J.M."/>
            <person name="Frickenhaus S."/>
            <person name="Gonzalez K."/>
            <person name="Herman E.K."/>
            <person name="Lin Y.C."/>
            <person name="Napier J."/>
            <person name="Ogata H."/>
            <person name="Sarno A.F."/>
            <person name="Shmutz J."/>
            <person name="Schroeder D."/>
            <person name="de Vargas C."/>
            <person name="Verret F."/>
            <person name="von Dassow P."/>
            <person name="Valentin K."/>
            <person name="Van de Peer Y."/>
            <person name="Wheeler G."/>
            <person name="Dacks J.B."/>
            <person name="Delwiche C.F."/>
            <person name="Dyhrman S.T."/>
            <person name="Glockner G."/>
            <person name="John U."/>
            <person name="Richards T."/>
            <person name="Worden A.Z."/>
            <person name="Zhang X."/>
            <person name="Grigoriev I.V."/>
            <person name="Allen A.E."/>
            <person name="Bidle K."/>
            <person name="Borodovsky M."/>
            <person name="Bowler C."/>
            <person name="Brownlee C."/>
            <person name="Cock J.M."/>
            <person name="Elias M."/>
            <person name="Gladyshev V.N."/>
            <person name="Groth M."/>
            <person name="Guda C."/>
            <person name="Hadaegh A."/>
            <person name="Iglesias-Rodriguez M.D."/>
            <person name="Jenkins J."/>
            <person name="Jones B.M."/>
            <person name="Lawson T."/>
            <person name="Leese F."/>
            <person name="Lindquist E."/>
            <person name="Lobanov A."/>
            <person name="Lomsadze A."/>
            <person name="Malik S.B."/>
            <person name="Marsh M.E."/>
            <person name="Mackinder L."/>
            <person name="Mock T."/>
            <person name="Mueller-Roeber B."/>
            <person name="Pagarete A."/>
            <person name="Parker M."/>
            <person name="Probert I."/>
            <person name="Quesneville H."/>
            <person name="Raines C."/>
            <person name="Rensing S.A."/>
            <person name="Riano-Pachon D.M."/>
            <person name="Richier S."/>
            <person name="Rokitta S."/>
            <person name="Shiraiwa Y."/>
            <person name="Soanes D.M."/>
            <person name="van der Giezen M."/>
            <person name="Wahlund T.M."/>
            <person name="Williams B."/>
            <person name="Wilson W."/>
            <person name="Wolfe G."/>
            <person name="Wurch L.L."/>
        </authorList>
    </citation>
    <scope>NUCLEOTIDE SEQUENCE</scope>
</reference>
<keyword evidence="4" id="KW-1185">Reference proteome</keyword>
<evidence type="ECO:0000256" key="1">
    <source>
        <dbReference type="SAM" id="MobiDB-lite"/>
    </source>
</evidence>
<dbReference type="GO" id="GO:0030286">
    <property type="term" value="C:dynein complex"/>
    <property type="evidence" value="ECO:0007669"/>
    <property type="project" value="InterPro"/>
</dbReference>
<dbReference type="STRING" id="2903.R1C6F3"/>
<dbReference type="Gene3D" id="1.20.920.60">
    <property type="match status" value="1"/>
</dbReference>
<reference evidence="3" key="2">
    <citation type="submission" date="2024-10" db="UniProtKB">
        <authorList>
            <consortium name="EnsemblProtists"/>
        </authorList>
    </citation>
    <scope>IDENTIFICATION</scope>
</reference>
<dbReference type="EnsemblProtists" id="EOD18183">
    <property type="protein sequence ID" value="EOD18183"/>
    <property type="gene ID" value="EMIHUDRAFT_196299"/>
</dbReference>
<dbReference type="PANTHER" id="PTHR22878">
    <property type="entry name" value="DYNEIN HEAVY CHAIN 6, AXONEMAL-LIKE-RELATED"/>
    <property type="match status" value="1"/>
</dbReference>
<feature type="region of interest" description="Disordered" evidence="1">
    <location>
        <begin position="247"/>
        <end position="267"/>
    </location>
</feature>
<organism evidence="3 4">
    <name type="scientific">Emiliania huxleyi (strain CCMP1516)</name>
    <dbReference type="NCBI Taxonomy" id="280463"/>
    <lineage>
        <taxon>Eukaryota</taxon>
        <taxon>Haptista</taxon>
        <taxon>Haptophyta</taxon>
        <taxon>Prymnesiophyceae</taxon>
        <taxon>Isochrysidales</taxon>
        <taxon>Noelaerhabdaceae</taxon>
        <taxon>Emiliania</taxon>
    </lineage>
</organism>
<dbReference type="GO" id="GO:0045505">
    <property type="term" value="F:dynein intermediate chain binding"/>
    <property type="evidence" value="ECO:0007669"/>
    <property type="project" value="InterPro"/>
</dbReference>
<dbReference type="Gene3D" id="1.20.920.20">
    <property type="match status" value="1"/>
</dbReference>
<dbReference type="InterPro" id="IPR032675">
    <property type="entry name" value="LRR_dom_sf"/>
</dbReference>
<dbReference type="PaxDb" id="2903-EOD18183"/>
<dbReference type="GO" id="GO:0007018">
    <property type="term" value="P:microtubule-based movement"/>
    <property type="evidence" value="ECO:0007669"/>
    <property type="project" value="InterPro"/>
</dbReference>
<dbReference type="InterPro" id="IPR026983">
    <property type="entry name" value="DHC"/>
</dbReference>
<dbReference type="GeneID" id="19046184"/>
<dbReference type="Gene3D" id="3.80.10.10">
    <property type="entry name" value="Ribonuclease Inhibitor"/>
    <property type="match status" value="1"/>
</dbReference>
<dbReference type="PANTHER" id="PTHR22878:SF68">
    <property type="entry name" value="DYNEIN HEAVY CHAIN 6, AXONEMAL-LIKE"/>
    <property type="match status" value="1"/>
</dbReference>
<sequence>MASGQQLRRHMVNLWLRGYKFRADDAPVKKPAPAPATAEKDEARAEPAAPAPAPEEPPTPAPEAEPAADAPAEAEPDPPAAEAEAEAPVPEPETVSRDAFIAAAAARVDLEHAFADFKEAAINLDGISKGQLMELKSMQALPKPLLDILTCVSILKGDRPQPGPHIWKSIKQSMSNTAYFLDQLQCIAPECLDEADIKRVQDILATPDMTPQAVSKFSTAAPIMLTWVIALVGVWIKFKVYTTTQGETGGETEAEASAPTPTPNPDDMAQAQAALSEALAGLNKVRKMDIMEVKAMKTPPKMMQDVFTCIATLKVVPQPDKWGSILKMLSDTGFIRSLHTIGWQDVSEREAKRVDAILASPDMTPEAVRQIGGPAGDIFFAWVVALMNLRALMTRPAQAEGEAQHTPAHGTPAGVLPNLADGSELVWVHLGGAELEPQLLVDAEMGAAPIRLVDARYLIALAQDGGRLGRRQDLPDSAFVSLETLRRLRIGSSNSLRIIVVSHAWLTPWHPDPHGDNLCLLAIALRMIVDDRHDSADAPDELQTYAVMIDFCSAHQKGKCGEARTTQEQALFTRALHSMGDWYSHQETTVIKLTKLPEGYPNGFDFPDGMVANTADYAGRGWCFEEASVAGLIKSSGKVLDLGQYDKASNLDELKKECKAGRAPPLTPAEFDRQLETKSFTSKKADLAQVQALYLHAYESRLGCVTELWLRELGWADAECEQLISVIRSGVLKELELLVLNLNDIGDDSANLLAAEILNGALPKLKELSIYGNARLSSRGLDELGMACKERRVGLITEGPGG</sequence>
<feature type="domain" description="Dynein heavy chain coiled coil stalk" evidence="2">
    <location>
        <begin position="266"/>
        <end position="387"/>
    </location>
</feature>